<reference evidence="9" key="1">
    <citation type="journal article" date="2019" name="Int. J. Syst. Evol. Microbiol.">
        <title>The Global Catalogue of Microorganisms (GCM) 10K type strain sequencing project: providing services to taxonomists for standard genome sequencing and annotation.</title>
        <authorList>
            <consortium name="The Broad Institute Genomics Platform"/>
            <consortium name="The Broad Institute Genome Sequencing Center for Infectious Disease"/>
            <person name="Wu L."/>
            <person name="Ma J."/>
        </authorList>
    </citation>
    <scope>NUCLEOTIDE SEQUENCE [LARGE SCALE GENOMIC DNA]</scope>
    <source>
        <strain evidence="9">JCM 18303</strain>
    </source>
</reference>
<sequence length="323" mass="31982">MGRAGQRGVAGYAEYRPRREGPAGKIAAGGAICTAVTVCVLVSTGVLAPSEPSVHAAPGPVPRPGSGPVEPSGAEAWESGTPAHRPAAAREAAPHGADAAAPGALGPDGTAPGLAAPDAQAPDDPGPEARPPDAAAPDGTAPEAAAPDAAAPDPALTPVEEATGACTREVSNPADLRAAILTGNPEEVVCLRGTAARPAADVALAFAHEQLGTPYVWGGNGPDDGGFDCSGLVMKAYASAGVRLPRTAQAQFEAGPRIPEEEPIRAGDLVFFGGGPKSVTHVGVAVSATRMIDAPQRGEVVKVGPIKRANLVGITRPAGRALG</sequence>
<keyword evidence="9" id="KW-1185">Reference proteome</keyword>
<dbReference type="InterPro" id="IPR051794">
    <property type="entry name" value="PG_Endopeptidase_C40"/>
</dbReference>
<dbReference type="PANTHER" id="PTHR47359:SF3">
    <property type="entry name" value="NLP_P60 DOMAIN-CONTAINING PROTEIN-RELATED"/>
    <property type="match status" value="1"/>
</dbReference>
<keyword evidence="6" id="KW-0472">Membrane</keyword>
<dbReference type="InterPro" id="IPR000064">
    <property type="entry name" value="NLP_P60_dom"/>
</dbReference>
<feature type="transmembrane region" description="Helical" evidence="6">
    <location>
        <begin position="26"/>
        <end position="48"/>
    </location>
</feature>
<evidence type="ECO:0000256" key="1">
    <source>
        <dbReference type="ARBA" id="ARBA00007074"/>
    </source>
</evidence>
<evidence type="ECO:0000256" key="2">
    <source>
        <dbReference type="ARBA" id="ARBA00022670"/>
    </source>
</evidence>
<gene>
    <name evidence="8" type="ORF">GCM10023321_05340</name>
</gene>
<keyword evidence="6" id="KW-0812">Transmembrane</keyword>
<evidence type="ECO:0000259" key="7">
    <source>
        <dbReference type="PROSITE" id="PS51935"/>
    </source>
</evidence>
<name>A0ABP9PGR8_9PSEU</name>
<evidence type="ECO:0000256" key="5">
    <source>
        <dbReference type="SAM" id="MobiDB-lite"/>
    </source>
</evidence>
<keyword evidence="6" id="KW-1133">Transmembrane helix</keyword>
<feature type="region of interest" description="Disordered" evidence="5">
    <location>
        <begin position="50"/>
        <end position="156"/>
    </location>
</feature>
<evidence type="ECO:0000256" key="3">
    <source>
        <dbReference type="ARBA" id="ARBA00022801"/>
    </source>
</evidence>
<protein>
    <recommendedName>
        <fullName evidence="7">NlpC/P60 domain-containing protein</fullName>
    </recommendedName>
</protein>
<keyword evidence="4" id="KW-0788">Thiol protease</keyword>
<evidence type="ECO:0000256" key="4">
    <source>
        <dbReference type="ARBA" id="ARBA00022807"/>
    </source>
</evidence>
<evidence type="ECO:0000313" key="9">
    <source>
        <dbReference type="Proteomes" id="UP001428817"/>
    </source>
</evidence>
<dbReference type="Gene3D" id="3.90.1720.10">
    <property type="entry name" value="endopeptidase domain like (from Nostoc punctiforme)"/>
    <property type="match status" value="1"/>
</dbReference>
<feature type="compositionally biased region" description="Low complexity" evidence="5">
    <location>
        <begin position="132"/>
        <end position="154"/>
    </location>
</feature>
<organism evidence="8 9">
    <name type="scientific">Pseudonocardia eucalypti</name>
    <dbReference type="NCBI Taxonomy" id="648755"/>
    <lineage>
        <taxon>Bacteria</taxon>
        <taxon>Bacillati</taxon>
        <taxon>Actinomycetota</taxon>
        <taxon>Actinomycetes</taxon>
        <taxon>Pseudonocardiales</taxon>
        <taxon>Pseudonocardiaceae</taxon>
        <taxon>Pseudonocardia</taxon>
    </lineage>
</organism>
<dbReference type="RefSeq" id="WP_185058776.1">
    <property type="nucleotide sequence ID" value="NZ_BAABJP010000001.1"/>
</dbReference>
<dbReference type="InterPro" id="IPR038765">
    <property type="entry name" value="Papain-like_cys_pep_sf"/>
</dbReference>
<comment type="similarity">
    <text evidence="1">Belongs to the peptidase C40 family.</text>
</comment>
<dbReference type="SUPFAM" id="SSF54001">
    <property type="entry name" value="Cysteine proteinases"/>
    <property type="match status" value="1"/>
</dbReference>
<dbReference type="Proteomes" id="UP001428817">
    <property type="component" value="Unassembled WGS sequence"/>
</dbReference>
<comment type="caution">
    <text evidence="8">The sequence shown here is derived from an EMBL/GenBank/DDBJ whole genome shotgun (WGS) entry which is preliminary data.</text>
</comment>
<feature type="compositionally biased region" description="Low complexity" evidence="5">
    <location>
        <begin position="81"/>
        <end position="123"/>
    </location>
</feature>
<evidence type="ECO:0000256" key="6">
    <source>
        <dbReference type="SAM" id="Phobius"/>
    </source>
</evidence>
<keyword evidence="2" id="KW-0645">Protease</keyword>
<dbReference type="EMBL" id="BAABJP010000001">
    <property type="protein sequence ID" value="GAA5146213.1"/>
    <property type="molecule type" value="Genomic_DNA"/>
</dbReference>
<accession>A0ABP9PGR8</accession>
<dbReference type="PROSITE" id="PS51935">
    <property type="entry name" value="NLPC_P60"/>
    <property type="match status" value="1"/>
</dbReference>
<evidence type="ECO:0000313" key="8">
    <source>
        <dbReference type="EMBL" id="GAA5146213.1"/>
    </source>
</evidence>
<feature type="domain" description="NlpC/P60" evidence="7">
    <location>
        <begin position="197"/>
        <end position="323"/>
    </location>
</feature>
<dbReference type="PANTHER" id="PTHR47359">
    <property type="entry name" value="PEPTIDOGLYCAN DL-ENDOPEPTIDASE CWLO"/>
    <property type="match status" value="1"/>
</dbReference>
<proteinExistence type="inferred from homology"/>
<keyword evidence="3" id="KW-0378">Hydrolase</keyword>
<dbReference type="Pfam" id="PF00877">
    <property type="entry name" value="NLPC_P60"/>
    <property type="match status" value="1"/>
</dbReference>